<dbReference type="SUPFAM" id="SSF140453">
    <property type="entry name" value="EsxAB dimer-like"/>
    <property type="match status" value="1"/>
</dbReference>
<organism evidence="1 2">
    <name type="scientific">Saccharothrix australiensis</name>
    <dbReference type="NCBI Taxonomy" id="2072"/>
    <lineage>
        <taxon>Bacteria</taxon>
        <taxon>Bacillati</taxon>
        <taxon>Actinomycetota</taxon>
        <taxon>Actinomycetes</taxon>
        <taxon>Pseudonocardiales</taxon>
        <taxon>Pseudonocardiaceae</taxon>
        <taxon>Saccharothrix</taxon>
    </lineage>
</organism>
<dbReference type="Gene3D" id="1.10.287.1060">
    <property type="entry name" value="ESAT-6-like"/>
    <property type="match status" value="1"/>
</dbReference>
<reference evidence="1 2" key="1">
    <citation type="submission" date="2018-10" db="EMBL/GenBank/DDBJ databases">
        <title>Sequencing the genomes of 1000 actinobacteria strains.</title>
        <authorList>
            <person name="Klenk H.-P."/>
        </authorList>
    </citation>
    <scope>NUCLEOTIDE SEQUENCE [LARGE SCALE GENOMIC DNA]</scope>
    <source>
        <strain evidence="1 2">DSM 43800</strain>
    </source>
</reference>
<dbReference type="Pfam" id="PF06013">
    <property type="entry name" value="WXG100"/>
    <property type="match status" value="1"/>
</dbReference>
<evidence type="ECO:0000313" key="2">
    <source>
        <dbReference type="Proteomes" id="UP000282084"/>
    </source>
</evidence>
<dbReference type="AlphaFoldDB" id="A0A495W6N6"/>
<dbReference type="EMBL" id="RBXO01000001">
    <property type="protein sequence ID" value="RKT56747.1"/>
    <property type="molecule type" value="Genomic_DNA"/>
</dbReference>
<proteinExistence type="predicted"/>
<dbReference type="RefSeq" id="WP_170212003.1">
    <property type="nucleotide sequence ID" value="NZ_RBXO01000001.1"/>
</dbReference>
<comment type="caution">
    <text evidence="1">The sequence shown here is derived from an EMBL/GenBank/DDBJ whole genome shotgun (WGS) entry which is preliminary data.</text>
</comment>
<protein>
    <submittedName>
        <fullName evidence="1">WXG100 family type VII secretion target</fullName>
    </submittedName>
</protein>
<dbReference type="Proteomes" id="UP000282084">
    <property type="component" value="Unassembled WGS sequence"/>
</dbReference>
<name>A0A495W6N6_9PSEU</name>
<keyword evidence="2" id="KW-1185">Reference proteome</keyword>
<evidence type="ECO:0000313" key="1">
    <source>
        <dbReference type="EMBL" id="RKT56747.1"/>
    </source>
</evidence>
<accession>A0A495W6N6</accession>
<sequence>MAEQQNGTQINVSTSAMKQAWGEYTAGLGEFQRQFNRANDTQAQLMSAWTGDAAKYFDASYRRWADGYGSIIRDLERIANIMQENIGHYIKVEHMQVDQSRRLSQGLPNL</sequence>
<dbReference type="InterPro" id="IPR010310">
    <property type="entry name" value="T7SS_ESAT-6-like"/>
</dbReference>
<dbReference type="InterPro" id="IPR036689">
    <property type="entry name" value="ESAT-6-like_sf"/>
</dbReference>
<gene>
    <name evidence="1" type="ORF">C8E97_5457</name>
</gene>